<dbReference type="EMBL" id="JAWDJW010011635">
    <property type="protein sequence ID" value="KAK3044664.1"/>
    <property type="molecule type" value="Genomic_DNA"/>
</dbReference>
<evidence type="ECO:0000313" key="2">
    <source>
        <dbReference type="Proteomes" id="UP001186974"/>
    </source>
</evidence>
<keyword evidence="2" id="KW-1185">Reference proteome</keyword>
<accession>A0ACC3CUG0</accession>
<feature type="non-terminal residue" evidence="1">
    <location>
        <position position="268"/>
    </location>
</feature>
<feature type="non-terminal residue" evidence="1">
    <location>
        <position position="1"/>
    </location>
</feature>
<organism evidence="1 2">
    <name type="scientific">Coniosporium uncinatum</name>
    <dbReference type="NCBI Taxonomy" id="93489"/>
    <lineage>
        <taxon>Eukaryota</taxon>
        <taxon>Fungi</taxon>
        <taxon>Dikarya</taxon>
        <taxon>Ascomycota</taxon>
        <taxon>Pezizomycotina</taxon>
        <taxon>Dothideomycetes</taxon>
        <taxon>Dothideomycetes incertae sedis</taxon>
        <taxon>Coniosporium</taxon>
    </lineage>
</organism>
<gene>
    <name evidence="1" type="ORF">LTS18_000675</name>
</gene>
<comment type="caution">
    <text evidence="1">The sequence shown here is derived from an EMBL/GenBank/DDBJ whole genome shotgun (WGS) entry which is preliminary data.</text>
</comment>
<protein>
    <submittedName>
        <fullName evidence="1">Uncharacterized protein</fullName>
    </submittedName>
</protein>
<sequence length="268" mass="28566">GTPSSSKLSLSSTTSTPNGGLTPTVPGASATASSASVDSLSKSTAQVTLDANQEDDSDDEFVDADEAHENMPTPTRYQGHLSNGANGNHEKPTLQPAMPAPTQEPGPDISHFNNPVDLFIHSGSNLCFGTLLLIISLVPPAFATLLKIVGFKGDRERGLNMLWQASSLGNINGAFAGLIVLGYHNAIMGSCDIVPLHGDGAYPRERCVALLKDMRTRFPKSRLWMMEEARMLAGQGELEKAVQMLDGQSKSPLKQVEALQCFEKSLDS</sequence>
<proteinExistence type="predicted"/>
<reference evidence="1" key="1">
    <citation type="submission" date="2024-09" db="EMBL/GenBank/DDBJ databases">
        <title>Black Yeasts Isolated from many extreme environments.</title>
        <authorList>
            <person name="Coleine C."/>
            <person name="Stajich J.E."/>
            <person name="Selbmann L."/>
        </authorList>
    </citation>
    <scope>NUCLEOTIDE SEQUENCE</scope>
    <source>
        <strain evidence="1">CCFEE 5737</strain>
    </source>
</reference>
<evidence type="ECO:0000313" key="1">
    <source>
        <dbReference type="EMBL" id="KAK3044664.1"/>
    </source>
</evidence>
<name>A0ACC3CUG0_9PEZI</name>
<dbReference type="Proteomes" id="UP001186974">
    <property type="component" value="Unassembled WGS sequence"/>
</dbReference>